<dbReference type="SUPFAM" id="SSF53098">
    <property type="entry name" value="Ribonuclease H-like"/>
    <property type="match status" value="1"/>
</dbReference>
<protein>
    <submittedName>
        <fullName evidence="2">Zinc finger MYM-type 1-like</fullName>
    </submittedName>
</protein>
<evidence type="ECO:0000259" key="1">
    <source>
        <dbReference type="Pfam" id="PF14291"/>
    </source>
</evidence>
<organism evidence="2 3">
    <name type="scientific">Paramuricea clavata</name>
    <name type="common">Red gorgonian</name>
    <name type="synonym">Violescent sea-whip</name>
    <dbReference type="NCBI Taxonomy" id="317549"/>
    <lineage>
        <taxon>Eukaryota</taxon>
        <taxon>Metazoa</taxon>
        <taxon>Cnidaria</taxon>
        <taxon>Anthozoa</taxon>
        <taxon>Octocorallia</taxon>
        <taxon>Malacalcyonacea</taxon>
        <taxon>Plexauridae</taxon>
        <taxon>Paramuricea</taxon>
    </lineage>
</organism>
<dbReference type="Pfam" id="PF14291">
    <property type="entry name" value="DUF4371"/>
    <property type="match status" value="1"/>
</dbReference>
<sequence length="214" mass="24045">MLSKSTVNKILLAIINIIKSKIIQEIGEKKFSVQMDGTQDTATVEQETIILRYVLGLEVKERLFSVQKVYDASAAGIFQLLKTNVEQQGLKMENIIGESFYGASNMRGEFGGVQKLIRDVSSNSVYTWFYAHVLNLAATDMVENITGVKNLIGLLQSTATFFSDSCKRMDVWSWIMIDEAVGSAKLKKLQKIGDIRWWSKQAALETIFGPYNNK</sequence>
<dbReference type="PANTHER" id="PTHR45749:SF21">
    <property type="entry name" value="DUF4371 DOMAIN-CONTAINING PROTEIN"/>
    <property type="match status" value="1"/>
</dbReference>
<dbReference type="InterPro" id="IPR012337">
    <property type="entry name" value="RNaseH-like_sf"/>
</dbReference>
<dbReference type="AlphaFoldDB" id="A0A7D9DHK9"/>
<keyword evidence="3" id="KW-1185">Reference proteome</keyword>
<dbReference type="Proteomes" id="UP001152795">
    <property type="component" value="Unassembled WGS sequence"/>
</dbReference>
<evidence type="ECO:0000313" key="2">
    <source>
        <dbReference type="EMBL" id="CAB3984809.1"/>
    </source>
</evidence>
<gene>
    <name evidence="2" type="ORF">PACLA_8A038958</name>
</gene>
<dbReference type="InterPro" id="IPR025398">
    <property type="entry name" value="DUF4371"/>
</dbReference>
<feature type="domain" description="DUF4371" evidence="1">
    <location>
        <begin position="13"/>
        <end position="112"/>
    </location>
</feature>
<evidence type="ECO:0000313" key="3">
    <source>
        <dbReference type="Proteomes" id="UP001152795"/>
    </source>
</evidence>
<reference evidence="2" key="1">
    <citation type="submission" date="2020-04" db="EMBL/GenBank/DDBJ databases">
        <authorList>
            <person name="Alioto T."/>
            <person name="Alioto T."/>
            <person name="Gomez Garrido J."/>
        </authorList>
    </citation>
    <scope>NUCLEOTIDE SEQUENCE</scope>
    <source>
        <strain evidence="2">A484AB</strain>
    </source>
</reference>
<dbReference type="OrthoDB" id="8908633at2759"/>
<dbReference type="PANTHER" id="PTHR45749">
    <property type="match status" value="1"/>
</dbReference>
<proteinExistence type="predicted"/>
<name>A0A7D9DHK9_PARCT</name>
<dbReference type="EMBL" id="CACRXK020000788">
    <property type="protein sequence ID" value="CAB3984809.1"/>
    <property type="molecule type" value="Genomic_DNA"/>
</dbReference>
<accession>A0A7D9DHK9</accession>
<comment type="caution">
    <text evidence="2">The sequence shown here is derived from an EMBL/GenBank/DDBJ whole genome shotgun (WGS) entry which is preliminary data.</text>
</comment>